<dbReference type="CDD" id="cd21792">
    <property type="entry name" value="Rad21_Rec8_M_NXP1-like"/>
    <property type="match status" value="1"/>
</dbReference>
<comment type="caution">
    <text evidence="2">The sequence shown here is derived from an EMBL/GenBank/DDBJ whole genome shotgun (WGS) entry which is preliminary data.</text>
</comment>
<protein>
    <submittedName>
        <fullName evidence="2">Double-strand-break repair protein rad21-like protein</fullName>
    </submittedName>
</protein>
<dbReference type="GO" id="GO:0003682">
    <property type="term" value="F:chromatin binding"/>
    <property type="evidence" value="ECO:0007669"/>
    <property type="project" value="TreeGrafter"/>
</dbReference>
<gene>
    <name evidence="2" type="primary">NCL1_14691</name>
    <name evidence="2" type="ORF">TNCT_546021</name>
</gene>
<dbReference type="GO" id="GO:1990414">
    <property type="term" value="P:replication-born double-strand break repair via sister chromatid exchange"/>
    <property type="evidence" value="ECO:0007669"/>
    <property type="project" value="TreeGrafter"/>
</dbReference>
<dbReference type="OrthoDB" id="10071381at2759"/>
<dbReference type="InterPro" id="IPR039781">
    <property type="entry name" value="Rad21/Rec8-like"/>
</dbReference>
<dbReference type="GO" id="GO:0007062">
    <property type="term" value="P:sister chromatid cohesion"/>
    <property type="evidence" value="ECO:0007669"/>
    <property type="project" value="InterPro"/>
</dbReference>
<dbReference type="Pfam" id="PF04824">
    <property type="entry name" value="Rad21_Rec8"/>
    <property type="match status" value="1"/>
</dbReference>
<dbReference type="Gene3D" id="1.10.10.580">
    <property type="entry name" value="Structural maintenance of chromosome 1. Chain E"/>
    <property type="match status" value="1"/>
</dbReference>
<sequence length="311" mass="35421">TYDEANIPINFDDNNQLMSLFDDDEIEEVKKNESSSDIEMKDGSFSSFEGIPEHGVTLHISESHELIPISTSIEISKQIEKMELNLEPLSGAVKSFQRIKRHKRKLIIDEVKTLSREKVEKQIKVSTDVVIPLDLAPPSKRLMILKEIGGAEQLLHQPGEKIASYKIQNVFKRNLKTLKTEETANDSSEEDTCNSVKPDLFQENLDVNKTSLVANELSDYEELLNGNIFHENVVNSDSSTNEMGCTQEQNETLTNKLDFSNQLQVCQKFLSLLMLKKFGIIELQQEKPYEEILITKGTNFVSAYEDFYHNA</sequence>
<dbReference type="PANTHER" id="PTHR12585">
    <property type="entry name" value="SCC1 / RAD21 FAMILY MEMBER"/>
    <property type="match status" value="1"/>
</dbReference>
<dbReference type="PANTHER" id="PTHR12585:SF69">
    <property type="entry name" value="FI11703P"/>
    <property type="match status" value="1"/>
</dbReference>
<evidence type="ECO:0000259" key="1">
    <source>
        <dbReference type="Pfam" id="PF04824"/>
    </source>
</evidence>
<dbReference type="AlphaFoldDB" id="A0A8X6KWT7"/>
<evidence type="ECO:0000313" key="2">
    <source>
        <dbReference type="EMBL" id="GFQ87186.1"/>
    </source>
</evidence>
<dbReference type="SUPFAM" id="SSF46785">
    <property type="entry name" value="Winged helix' DNA-binding domain"/>
    <property type="match status" value="1"/>
</dbReference>
<dbReference type="InterPro" id="IPR023093">
    <property type="entry name" value="ScpA-like_C"/>
</dbReference>
<organism evidence="2 3">
    <name type="scientific">Trichonephila clavata</name>
    <name type="common">Joro spider</name>
    <name type="synonym">Nephila clavata</name>
    <dbReference type="NCBI Taxonomy" id="2740835"/>
    <lineage>
        <taxon>Eukaryota</taxon>
        <taxon>Metazoa</taxon>
        <taxon>Ecdysozoa</taxon>
        <taxon>Arthropoda</taxon>
        <taxon>Chelicerata</taxon>
        <taxon>Arachnida</taxon>
        <taxon>Araneae</taxon>
        <taxon>Araneomorphae</taxon>
        <taxon>Entelegynae</taxon>
        <taxon>Araneoidea</taxon>
        <taxon>Nephilidae</taxon>
        <taxon>Trichonephila</taxon>
    </lineage>
</organism>
<dbReference type="GO" id="GO:0008278">
    <property type="term" value="C:cohesin complex"/>
    <property type="evidence" value="ECO:0007669"/>
    <property type="project" value="InterPro"/>
</dbReference>
<dbReference type="InterPro" id="IPR036390">
    <property type="entry name" value="WH_DNA-bd_sf"/>
</dbReference>
<dbReference type="InterPro" id="IPR006909">
    <property type="entry name" value="Rad21/Rec8_C_eu"/>
</dbReference>
<keyword evidence="3" id="KW-1185">Reference proteome</keyword>
<dbReference type="EMBL" id="BMAO01023170">
    <property type="protein sequence ID" value="GFQ87186.1"/>
    <property type="molecule type" value="Genomic_DNA"/>
</dbReference>
<dbReference type="Proteomes" id="UP000887116">
    <property type="component" value="Unassembled WGS sequence"/>
</dbReference>
<accession>A0A8X6KWT7</accession>
<dbReference type="InterPro" id="IPR049589">
    <property type="entry name" value="NXP1_M-like"/>
</dbReference>
<name>A0A8X6KWT7_TRICU</name>
<feature type="domain" description="Rad21/Rec8-like protein C-terminal eukaryotic" evidence="1">
    <location>
        <begin position="260"/>
        <end position="300"/>
    </location>
</feature>
<evidence type="ECO:0000313" key="3">
    <source>
        <dbReference type="Proteomes" id="UP000887116"/>
    </source>
</evidence>
<feature type="non-terminal residue" evidence="2">
    <location>
        <position position="311"/>
    </location>
</feature>
<reference evidence="2" key="1">
    <citation type="submission" date="2020-07" db="EMBL/GenBank/DDBJ databases">
        <title>Multicomponent nature underlies the extraordinary mechanical properties of spider dragline silk.</title>
        <authorList>
            <person name="Kono N."/>
            <person name="Nakamura H."/>
            <person name="Mori M."/>
            <person name="Yoshida Y."/>
            <person name="Ohtoshi R."/>
            <person name="Malay A.D."/>
            <person name="Moran D.A.P."/>
            <person name="Tomita M."/>
            <person name="Numata K."/>
            <person name="Arakawa K."/>
        </authorList>
    </citation>
    <scope>NUCLEOTIDE SEQUENCE</scope>
</reference>
<proteinExistence type="predicted"/>